<dbReference type="Gene3D" id="3.40.50.1010">
    <property type="entry name" value="5'-nuclease"/>
    <property type="match status" value="1"/>
</dbReference>
<organism evidence="8 9">
    <name type="scientific">Thermogladius calderae (strain DSM 22663 / VKM B-2946 / 1633)</name>
    <dbReference type="NCBI Taxonomy" id="1184251"/>
    <lineage>
        <taxon>Archaea</taxon>
        <taxon>Thermoproteota</taxon>
        <taxon>Thermoprotei</taxon>
        <taxon>Desulfurococcales</taxon>
        <taxon>Desulfurococcaceae</taxon>
        <taxon>Thermogladius</taxon>
    </lineage>
</organism>
<dbReference type="RefSeq" id="WP_014737731.1">
    <property type="nucleotide sequence ID" value="NC_017954.1"/>
</dbReference>
<protein>
    <recommendedName>
        <fullName evidence="6">Ribonuclease VapC</fullName>
        <shortName evidence="6">RNase VapC</shortName>
        <ecNumber evidence="6">3.1.-.-</ecNumber>
    </recommendedName>
    <alternativeName>
        <fullName evidence="6">Putative toxin VapC</fullName>
    </alternativeName>
</protein>
<sequence>MRSGLLFDSSSLLYALKERRLDLLRRNYVQWLTFYEALNGVWKEVYLHRAIRAEKAAVLVEVLAEVLKYMEVLSPAGLEREIYERALALGVTVYDASYVVLAERYDLTLVTEDKRLRSRAQGIVEVKSLRELVG</sequence>
<dbReference type="InterPro" id="IPR051619">
    <property type="entry name" value="TypeII_TA_RNase_PINc/VapC"/>
</dbReference>
<dbReference type="CDD" id="cd09873">
    <property type="entry name" value="PIN_Pae0151-like"/>
    <property type="match status" value="1"/>
</dbReference>
<keyword evidence="4 6" id="KW-0378">Hydrolase</keyword>
<dbReference type="InterPro" id="IPR029060">
    <property type="entry name" value="PIN-like_dom_sf"/>
</dbReference>
<dbReference type="InterPro" id="IPR022907">
    <property type="entry name" value="VapC_family"/>
</dbReference>
<dbReference type="GO" id="GO:0000287">
    <property type="term" value="F:magnesium ion binding"/>
    <property type="evidence" value="ECO:0007669"/>
    <property type="project" value="UniProtKB-UniRule"/>
</dbReference>
<keyword evidence="9" id="KW-1185">Reference proteome</keyword>
<evidence type="ECO:0000256" key="5">
    <source>
        <dbReference type="ARBA" id="ARBA00022842"/>
    </source>
</evidence>
<dbReference type="PANTHER" id="PTHR35901">
    <property type="entry name" value="RIBONUCLEASE VAPC3"/>
    <property type="match status" value="1"/>
</dbReference>
<dbReference type="EMBL" id="CP003531">
    <property type="protein sequence ID" value="AFK51481.1"/>
    <property type="molecule type" value="Genomic_DNA"/>
</dbReference>
<dbReference type="OrthoDB" id="168412at2157"/>
<dbReference type="AlphaFoldDB" id="I3TFE3"/>
<gene>
    <name evidence="6" type="primary">vapC</name>
    <name evidence="8" type="ordered locus">TCELL_1058</name>
</gene>
<feature type="domain" description="PIN" evidence="7">
    <location>
        <begin position="8"/>
        <end position="119"/>
    </location>
</feature>
<keyword evidence="5 6" id="KW-0460">Magnesium</keyword>
<evidence type="ECO:0000256" key="2">
    <source>
        <dbReference type="ARBA" id="ARBA00022722"/>
    </source>
</evidence>
<dbReference type="GeneID" id="13013377"/>
<evidence type="ECO:0000313" key="8">
    <source>
        <dbReference type="EMBL" id="AFK51481.1"/>
    </source>
</evidence>
<feature type="binding site" evidence="6">
    <location>
        <position position="95"/>
    </location>
    <ligand>
        <name>Mg(2+)</name>
        <dbReference type="ChEBI" id="CHEBI:18420"/>
    </ligand>
</feature>
<dbReference type="EC" id="3.1.-.-" evidence="6"/>
<dbReference type="GO" id="GO:0004540">
    <property type="term" value="F:RNA nuclease activity"/>
    <property type="evidence" value="ECO:0007669"/>
    <property type="project" value="InterPro"/>
</dbReference>
<proteinExistence type="inferred from homology"/>
<dbReference type="Proteomes" id="UP000005270">
    <property type="component" value="Chromosome"/>
</dbReference>
<dbReference type="eggNOG" id="arCOG00729">
    <property type="taxonomic scope" value="Archaea"/>
</dbReference>
<evidence type="ECO:0000256" key="3">
    <source>
        <dbReference type="ARBA" id="ARBA00022723"/>
    </source>
</evidence>
<keyword evidence="3 6" id="KW-0479">Metal-binding</keyword>
<dbReference type="GO" id="GO:0016787">
    <property type="term" value="F:hydrolase activity"/>
    <property type="evidence" value="ECO:0007669"/>
    <property type="project" value="UniProtKB-KW"/>
</dbReference>
<dbReference type="HAMAP" id="MF_00265">
    <property type="entry name" value="VapC_Nob1"/>
    <property type="match status" value="1"/>
</dbReference>
<dbReference type="InterPro" id="IPR044153">
    <property type="entry name" value="PIN_Pae0151-like"/>
</dbReference>
<comment type="similarity">
    <text evidence="6">Belongs to the PINc/VapC protein family.</text>
</comment>
<evidence type="ECO:0000313" key="9">
    <source>
        <dbReference type="Proteomes" id="UP000005270"/>
    </source>
</evidence>
<accession>I3TFE3</accession>
<keyword evidence="2 6" id="KW-0540">Nuclease</keyword>
<dbReference type="GO" id="GO:0090729">
    <property type="term" value="F:toxin activity"/>
    <property type="evidence" value="ECO:0007669"/>
    <property type="project" value="UniProtKB-KW"/>
</dbReference>
<keyword evidence="1 6" id="KW-1277">Toxin-antitoxin system</keyword>
<dbReference type="HOGENOM" id="CLU_121774_5_0_2"/>
<dbReference type="SUPFAM" id="SSF88723">
    <property type="entry name" value="PIN domain-like"/>
    <property type="match status" value="1"/>
</dbReference>
<evidence type="ECO:0000256" key="1">
    <source>
        <dbReference type="ARBA" id="ARBA00022649"/>
    </source>
</evidence>
<dbReference type="InterPro" id="IPR002716">
    <property type="entry name" value="PIN_dom"/>
</dbReference>
<evidence type="ECO:0000256" key="4">
    <source>
        <dbReference type="ARBA" id="ARBA00022801"/>
    </source>
</evidence>
<dbReference type="KEGG" id="thg:TCELL_1058"/>
<name>I3TFE3_THEC1</name>
<comment type="function">
    <text evidence="6">Toxic component of a toxin-antitoxin (TA) system. An RNase.</text>
</comment>
<evidence type="ECO:0000256" key="6">
    <source>
        <dbReference type="HAMAP-Rule" id="MF_00265"/>
    </source>
</evidence>
<dbReference type="PANTHER" id="PTHR35901:SF1">
    <property type="entry name" value="EXONUCLEASE VAPC9"/>
    <property type="match status" value="1"/>
</dbReference>
<dbReference type="InParanoid" id="I3TFE3"/>
<comment type="cofactor">
    <cofactor evidence="6">
        <name>Mg(2+)</name>
        <dbReference type="ChEBI" id="CHEBI:18420"/>
    </cofactor>
</comment>
<evidence type="ECO:0000259" key="7">
    <source>
        <dbReference type="Pfam" id="PF01850"/>
    </source>
</evidence>
<keyword evidence="6" id="KW-0800">Toxin</keyword>
<reference evidence="8 9" key="1">
    <citation type="journal article" date="2012" name="J. Bacteriol.">
        <title>Complete genome sequence of the hyperthermophilic cellulolytic Crenarchaeon 'Thermogladius cellulolyticus' 1633.</title>
        <authorList>
            <person name="Mardanov A.V."/>
            <person name="Kochetkova T.V."/>
            <person name="Beletsky A.V."/>
            <person name="Bonch-Osmolovskaya E.A."/>
            <person name="Ravin N.V."/>
            <person name="Skryabin K.G."/>
        </authorList>
    </citation>
    <scope>NUCLEOTIDE SEQUENCE [LARGE SCALE GENOMIC DNA]</scope>
    <source>
        <strain evidence="9">DSM 22663 / VKM B-2946 / 1633</strain>
    </source>
</reference>
<dbReference type="Pfam" id="PF01850">
    <property type="entry name" value="PIN"/>
    <property type="match status" value="1"/>
</dbReference>
<feature type="binding site" evidence="6">
    <location>
        <position position="8"/>
    </location>
    <ligand>
        <name>Mg(2+)</name>
        <dbReference type="ChEBI" id="CHEBI:18420"/>
    </ligand>
</feature>